<dbReference type="EnsemblMetazoa" id="AMIN011548-RA">
    <property type="protein sequence ID" value="AMIN011548-PA"/>
    <property type="gene ID" value="AMIN011548"/>
</dbReference>
<dbReference type="STRING" id="112268.A0A182WMB7"/>
<sequence length="2027" mass="221322">MRPPMGAGSHQATKSANSMGFIMPLYTIGIVSFFIYTIMKLIFKKSPATPYAEVKPDPAFRNEVFTTEQYIKRPDDGTTKLEQSHVTAATNGELVVPVAVSSVSSAVNSAEPSTVQSELSIDYEQLSRQKELSKPDQSIAVAQVLLDHEPQDAGIESTEAVAAERGEEFFSEPQLTHDPTTEKVVDGIVVKKVVAFEESAKLPSRSALEDVEETKVQEECELKPVNGASSAVNGDIEEMEAQKELEVDEPVIEEVMLVQQASMQTAAIAPSKEDQTIAAEPIDEPDSAQQKELIGETTSVEEPTNLEPKENIQNETGTEVLAEELEEPIAACIVSAELQESSEVREMDAVQSSSEIENVEPIVQEAAVNTSIEPSPDQAQQDMSEIGNTPMELVESIEKEESIDVTYPKRENEPIQNSVVEEPTEPVSNITQENKETQEIISEDIPHNEAVPEESEQKLIPDDTIIEQQSEPELVPEQTVNLMELAADTSDLVHKTVEDITLTAEQLVQEVLEHAEELAKQHDQFPELPEYDPATQKLVDGIVVERFEHPETEQTEDTGATVSHECSDEVTQELTLDEMELAAVVEQTLMEEDAGEMDSISEDNSLSVASVIEQQPKGRESEESNTVSDVVRSTDELVGSDDATFVETKDVTTNETMPTAEAVQDLIDVTEPGNKSGVAVVDSNETGVVIEQQPVPNVSEEHGTLSEALITTELLTSCTSSEPVFVELNDQPTVEAETVLEETTKIDGAAGNLSGAAAVDSNDSMSVSIEEVHDEAAIVDEVEGKVIEEHIIPISIEKASMSDTMTITEVTSDDAIVESPNLSKTASNMPSPSVTAVPVMDTIDEKQESVEQSREQLHDQQKQPEISLTTLEHVTKEALVERTLNEAAAVVNEIESIVDHIITEKLIHSGTSEGIAATNGLPEASPQEPPRLAASAALIVEAIESKSPGVHSMISSRDSTQNMQTITVTNGLTTNLDETIGDTNPPASGDSLPIVSPSFASAPTPSSEAFPVPVPTVSSPPEVVSNASTFASVSETHSINLVADEQRSTVTADGQGAKDAVDDSGIQGTASSAGQRVAVTDLPSAATTTIGQVPTSVSNVTNPKFLTLNLANYSTSDSSGNNSKSSSLSIANLSQSGASLAGGDSADQLMELELLRKKLDETERAMTKIIANMGNIPKGQETNVNADEPVTDEKETAAEVTVAEEDHAKVANGHAVKPVENSAESESSEKETSGGESSSANSTPEKKPKKRDTSTERGTVKVMAMEVTAQRENGKRLSRPSTPLLPMGGHSDAAHAPTEEQETRSIVLDGRLPHDSKILVSDAETAVEKLETDNSEEEDDAPVILSGKMTLSLINMDFIEKDATGTVAVGATPGRTASGPRTINITRGIQTITPTTTNRYCQVSVARKRKPTATVEVQTEECVFYPPQPSLPPPPPPPPVILLETGCQTDDCQADVVEELNETQNNGNGEQHQEQQERKHPEVEEPNKAQNNGHEEQHQEQQEEQDSEVEEDPSSLVESISTVLNDIAKKFGIDLQSSAEKKEKKFKSKKKEIEHLKECLAKKTYKVIASRVNANMSKIIEKHMTVYGRETVASRQRLIRWTKHFLRRQQLVREAGRPLRKIILVRKIVRAPKPPTVEEKAVQYEQVSTGITVGTQWERQKPTVTKKKPVSSRTGIRRSMRQTKLSSYTTEQDDGKTVQDREQQRKQQGEHSPKPSKPSAEVRENPPASAKTTKASTPPRSNKKKKRNEQKSPSIDIHIEETPSPQHSEPEHERKYLPYRSPPRYPTQCSKSTETSFLTPTRLRSFAPERMDIDRQSHSRTRPYNPAVLLSPMERMYMDSRAQEPTNRPGYNTFLVPLRTNESVPPTPSSRMMYMNPTERRVLLRSGPTSGGMVREKPPEVSIISSQQLYSQIGLAVEKALKNKSLPTLATMYGEPFIEVFNGCDEQPVEQNKPNADRLEAAPSNSKATEQKQSAIADKFVCSSGKEDVNLQGSQQLFTRPPFHTERSPSLSPIIYQDENSEDEMIL</sequence>
<feature type="region of interest" description="Disordered" evidence="8">
    <location>
        <begin position="1658"/>
        <end position="1797"/>
    </location>
</feature>
<feature type="compositionally biased region" description="Acidic residues" evidence="8">
    <location>
        <begin position="1502"/>
        <end position="1513"/>
    </location>
</feature>
<evidence type="ECO:0000259" key="10">
    <source>
        <dbReference type="Pfam" id="PF15361"/>
    </source>
</evidence>
<feature type="region of interest" description="Disordered" evidence="8">
    <location>
        <begin position="1843"/>
        <end position="1873"/>
    </location>
</feature>
<dbReference type="GO" id="GO:0045202">
    <property type="term" value="C:synapse"/>
    <property type="evidence" value="ECO:0007669"/>
    <property type="project" value="GOC"/>
</dbReference>
<reference evidence="12" key="1">
    <citation type="submission" date="2013-03" db="EMBL/GenBank/DDBJ databases">
        <title>The Genome Sequence of Anopheles minimus MINIMUS1.</title>
        <authorList>
            <consortium name="The Broad Institute Genomics Platform"/>
            <person name="Neafsey D.E."/>
            <person name="Walton C."/>
            <person name="Walker B."/>
            <person name="Young S.K."/>
            <person name="Zeng Q."/>
            <person name="Gargeya S."/>
            <person name="Fitzgerald M."/>
            <person name="Haas B."/>
            <person name="Abouelleil A."/>
            <person name="Allen A.W."/>
            <person name="Alvarado L."/>
            <person name="Arachchi H.M."/>
            <person name="Berlin A.M."/>
            <person name="Chapman S.B."/>
            <person name="Gainer-Dewar J."/>
            <person name="Goldberg J."/>
            <person name="Griggs A."/>
            <person name="Gujja S."/>
            <person name="Hansen M."/>
            <person name="Howarth C."/>
            <person name="Imamovic A."/>
            <person name="Ireland A."/>
            <person name="Larimer J."/>
            <person name="McCowan C."/>
            <person name="Murphy C."/>
            <person name="Pearson M."/>
            <person name="Poon T.W."/>
            <person name="Priest M."/>
            <person name="Roberts A."/>
            <person name="Saif S."/>
            <person name="Shea T."/>
            <person name="Sisk P."/>
            <person name="Sykes S."/>
            <person name="Wortman J."/>
            <person name="Nusbaum C."/>
            <person name="Birren B."/>
        </authorList>
    </citation>
    <scope>NUCLEOTIDE SEQUENCE [LARGE SCALE GENOMIC DNA]</scope>
    <source>
        <strain evidence="12">MINIMUS1</strain>
    </source>
</reference>
<keyword evidence="6 9" id="KW-0472">Membrane</keyword>
<dbReference type="GO" id="GO:0043025">
    <property type="term" value="C:neuronal cell body"/>
    <property type="evidence" value="ECO:0007669"/>
    <property type="project" value="TreeGrafter"/>
</dbReference>
<evidence type="ECO:0000313" key="12">
    <source>
        <dbReference type="Proteomes" id="UP000075920"/>
    </source>
</evidence>
<dbReference type="Pfam" id="PF15361">
    <property type="entry name" value="RIC3"/>
    <property type="match status" value="1"/>
</dbReference>
<keyword evidence="12" id="KW-1185">Reference proteome</keyword>
<evidence type="ECO:0000256" key="7">
    <source>
        <dbReference type="SAM" id="Coils"/>
    </source>
</evidence>
<dbReference type="InterPro" id="IPR032763">
    <property type="entry name" value="RIC3_N"/>
</dbReference>
<dbReference type="GO" id="GO:0043005">
    <property type="term" value="C:neuron projection"/>
    <property type="evidence" value="ECO:0007669"/>
    <property type="project" value="TreeGrafter"/>
</dbReference>
<dbReference type="GO" id="GO:0034394">
    <property type="term" value="P:protein localization to cell surface"/>
    <property type="evidence" value="ECO:0007669"/>
    <property type="project" value="TreeGrafter"/>
</dbReference>
<feature type="transmembrane region" description="Helical" evidence="9">
    <location>
        <begin position="21"/>
        <end position="43"/>
    </location>
</feature>
<keyword evidence="4" id="KW-0256">Endoplasmic reticulum</keyword>
<proteinExistence type="inferred from homology"/>
<keyword evidence="3 9" id="KW-0812">Transmembrane</keyword>
<dbReference type="PANTHER" id="PTHR21723">
    <property type="entry name" value="RESISTANCE TO INHIBITORS OF CHOLINESTERASE PROTEIN 3 RIC3"/>
    <property type="match status" value="1"/>
</dbReference>
<organism evidence="11 12">
    <name type="scientific">Anopheles minimus</name>
    <dbReference type="NCBI Taxonomy" id="112268"/>
    <lineage>
        <taxon>Eukaryota</taxon>
        <taxon>Metazoa</taxon>
        <taxon>Ecdysozoa</taxon>
        <taxon>Arthropoda</taxon>
        <taxon>Hexapoda</taxon>
        <taxon>Insecta</taxon>
        <taxon>Pterygota</taxon>
        <taxon>Neoptera</taxon>
        <taxon>Endopterygota</taxon>
        <taxon>Diptera</taxon>
        <taxon>Nematocera</taxon>
        <taxon>Culicoidea</taxon>
        <taxon>Culicidae</taxon>
        <taxon>Anophelinae</taxon>
        <taxon>Anopheles</taxon>
    </lineage>
</organism>
<evidence type="ECO:0000256" key="4">
    <source>
        <dbReference type="ARBA" id="ARBA00022824"/>
    </source>
</evidence>
<evidence type="ECO:0000256" key="8">
    <source>
        <dbReference type="SAM" id="MobiDB-lite"/>
    </source>
</evidence>
<dbReference type="PANTHER" id="PTHR21723:SF3">
    <property type="entry name" value="PROTEIN RIC-3"/>
    <property type="match status" value="1"/>
</dbReference>
<feature type="domain" description="Resistance to inhibitors of cholinesterase protein 3 N-terminal" evidence="10">
    <location>
        <begin position="11"/>
        <end position="49"/>
    </location>
</feature>
<evidence type="ECO:0000256" key="5">
    <source>
        <dbReference type="ARBA" id="ARBA00022989"/>
    </source>
</evidence>
<dbReference type="InterPro" id="IPR026160">
    <property type="entry name" value="Ric3"/>
</dbReference>
<comment type="similarity">
    <text evidence="2">Belongs to the ric-3 family.</text>
</comment>
<keyword evidence="7" id="KW-0175">Coiled coil</keyword>
<feature type="region of interest" description="Disordered" evidence="8">
    <location>
        <begin position="1176"/>
        <end position="1302"/>
    </location>
</feature>
<feature type="region of interest" description="Disordered" evidence="8">
    <location>
        <begin position="1464"/>
        <end position="1517"/>
    </location>
</feature>
<comment type="subcellular location">
    <subcellularLocation>
        <location evidence="1">Endoplasmic reticulum membrane</location>
    </subcellularLocation>
</comment>
<reference evidence="11" key="2">
    <citation type="submission" date="2020-05" db="UniProtKB">
        <authorList>
            <consortium name="EnsemblMetazoa"/>
        </authorList>
    </citation>
    <scope>IDENTIFICATION</scope>
    <source>
        <strain evidence="11">MINIMUS1</strain>
    </source>
</reference>
<evidence type="ECO:0000313" key="11">
    <source>
        <dbReference type="EnsemblMetazoa" id="AMIN011548-PA"/>
    </source>
</evidence>
<feature type="region of interest" description="Disordered" evidence="8">
    <location>
        <begin position="1045"/>
        <end position="1074"/>
    </location>
</feature>
<evidence type="ECO:0000256" key="3">
    <source>
        <dbReference type="ARBA" id="ARBA00022692"/>
    </source>
</evidence>
<evidence type="ECO:0000256" key="6">
    <source>
        <dbReference type="ARBA" id="ARBA00023136"/>
    </source>
</evidence>
<evidence type="ECO:0000256" key="1">
    <source>
        <dbReference type="ARBA" id="ARBA00004586"/>
    </source>
</evidence>
<dbReference type="Proteomes" id="UP000075920">
    <property type="component" value="Unassembled WGS sequence"/>
</dbReference>
<dbReference type="VEuPathDB" id="VectorBase:AMIN011548"/>
<evidence type="ECO:0000256" key="9">
    <source>
        <dbReference type="SAM" id="Phobius"/>
    </source>
</evidence>
<dbReference type="GO" id="GO:0007271">
    <property type="term" value="P:synaptic transmission, cholinergic"/>
    <property type="evidence" value="ECO:0007669"/>
    <property type="project" value="TreeGrafter"/>
</dbReference>
<feature type="compositionally biased region" description="Polar residues" evidence="8">
    <location>
        <begin position="1730"/>
        <end position="1740"/>
    </location>
</feature>
<accession>A0A182WMB7</accession>
<evidence type="ECO:0000256" key="2">
    <source>
        <dbReference type="ARBA" id="ARBA00008538"/>
    </source>
</evidence>
<keyword evidence="5 9" id="KW-1133">Transmembrane helix</keyword>
<dbReference type="GO" id="GO:0005789">
    <property type="term" value="C:endoplasmic reticulum membrane"/>
    <property type="evidence" value="ECO:0007669"/>
    <property type="project" value="UniProtKB-SubCell"/>
</dbReference>
<feature type="compositionally biased region" description="Polar residues" evidence="8">
    <location>
        <begin position="1787"/>
        <end position="1797"/>
    </location>
</feature>
<feature type="compositionally biased region" description="Basic and acidic residues" evidence="8">
    <location>
        <begin position="1693"/>
        <end position="1713"/>
    </location>
</feature>
<feature type="compositionally biased region" description="Basic and acidic residues" evidence="8">
    <location>
        <begin position="1471"/>
        <end position="1501"/>
    </location>
</feature>
<name>A0A182WMB7_9DIPT</name>
<protein>
    <recommendedName>
        <fullName evidence="10">Resistance to inhibitors of cholinesterase protein 3 N-terminal domain-containing protein</fullName>
    </recommendedName>
</protein>
<feature type="compositionally biased region" description="Basic residues" evidence="8">
    <location>
        <begin position="1664"/>
        <end position="1681"/>
    </location>
</feature>
<feature type="coiled-coil region" evidence="7">
    <location>
        <begin position="1145"/>
        <end position="1172"/>
    </location>
</feature>
<feature type="region of interest" description="Disordered" evidence="8">
    <location>
        <begin position="1993"/>
        <end position="2027"/>
    </location>
</feature>